<dbReference type="EMBL" id="GISG01219600">
    <property type="protein sequence ID" value="MBA4663210.1"/>
    <property type="molecule type" value="Transcribed_RNA"/>
</dbReference>
<accession>A0A7C9ECY4</accession>
<reference evidence="1" key="1">
    <citation type="journal article" date="2013" name="J. Plant Res.">
        <title>Effect of fungi and light on seed germination of three Opuntia species from semiarid lands of central Mexico.</title>
        <authorList>
            <person name="Delgado-Sanchez P."/>
            <person name="Jimenez-Bremont J.F."/>
            <person name="Guerrero-Gonzalez Mde L."/>
            <person name="Flores J."/>
        </authorList>
    </citation>
    <scope>NUCLEOTIDE SEQUENCE</scope>
    <source>
        <tissue evidence="1">Cladode</tissue>
    </source>
</reference>
<proteinExistence type="predicted"/>
<reference evidence="1" key="2">
    <citation type="submission" date="2020-07" db="EMBL/GenBank/DDBJ databases">
        <authorList>
            <person name="Vera ALvarez R."/>
            <person name="Arias-Moreno D.M."/>
            <person name="Jimenez-Jacinto V."/>
            <person name="Jimenez-Bremont J.F."/>
            <person name="Swaminathan K."/>
            <person name="Moose S.P."/>
            <person name="Guerrero-Gonzalez M.L."/>
            <person name="Marino-Ramirez L."/>
            <person name="Landsman D."/>
            <person name="Rodriguez-Kessler M."/>
            <person name="Delgado-Sanchez P."/>
        </authorList>
    </citation>
    <scope>NUCLEOTIDE SEQUENCE</scope>
    <source>
        <tissue evidence="1">Cladode</tissue>
    </source>
</reference>
<name>A0A7C9ECY4_OPUST</name>
<sequence>MKMGRWALGRIILGLMMRVRVPLGPIRITRSARLAQLASDLDSTTAIRVKSTVQQHTKQALSKGQSLRMDPQPLYLIKSCCFSSWTGFKRRTLTEFLPNQWTQKSFRTTMKLLHTQWILVL</sequence>
<dbReference type="AlphaFoldDB" id="A0A7C9ECY4"/>
<evidence type="ECO:0000313" key="1">
    <source>
        <dbReference type="EMBL" id="MBA4663207.1"/>
    </source>
</evidence>
<dbReference type="EMBL" id="GISG01219597">
    <property type="protein sequence ID" value="MBA4663207.1"/>
    <property type="molecule type" value="Transcribed_RNA"/>
</dbReference>
<organism evidence="1">
    <name type="scientific">Opuntia streptacantha</name>
    <name type="common">Prickly pear cactus</name>
    <name type="synonym">Opuntia cardona</name>
    <dbReference type="NCBI Taxonomy" id="393608"/>
    <lineage>
        <taxon>Eukaryota</taxon>
        <taxon>Viridiplantae</taxon>
        <taxon>Streptophyta</taxon>
        <taxon>Embryophyta</taxon>
        <taxon>Tracheophyta</taxon>
        <taxon>Spermatophyta</taxon>
        <taxon>Magnoliopsida</taxon>
        <taxon>eudicotyledons</taxon>
        <taxon>Gunneridae</taxon>
        <taxon>Pentapetalae</taxon>
        <taxon>Caryophyllales</taxon>
        <taxon>Cactineae</taxon>
        <taxon>Cactaceae</taxon>
        <taxon>Opuntioideae</taxon>
        <taxon>Opuntia</taxon>
    </lineage>
</organism>
<protein>
    <submittedName>
        <fullName evidence="1">Uncharacterized protein</fullName>
    </submittedName>
</protein>